<evidence type="ECO:0000256" key="4">
    <source>
        <dbReference type="ARBA" id="ARBA00023239"/>
    </source>
</evidence>
<comment type="caution">
    <text evidence="6">The sequence shown here is derived from an EMBL/GenBank/DDBJ whole genome shotgun (WGS) entry which is preliminary data.</text>
</comment>
<protein>
    <submittedName>
        <fullName evidence="6">2-dehydro-3-deoxyphosphogluconate aldolase/(4S)-4-hydroxy-2-oxoglutarate aldolase</fullName>
        <ecNumber evidence="6">4.1.2.14</ecNumber>
        <ecNumber evidence="6">4.1.3.42</ecNumber>
    </submittedName>
</protein>
<dbReference type="EC" id="4.1.2.14" evidence="6"/>
<evidence type="ECO:0000313" key="7">
    <source>
        <dbReference type="Proteomes" id="UP001519287"/>
    </source>
</evidence>
<dbReference type="Gene3D" id="3.20.20.70">
    <property type="entry name" value="Aldolase class I"/>
    <property type="match status" value="1"/>
</dbReference>
<gene>
    <name evidence="6" type="ORF">J2Z66_002692</name>
</gene>
<keyword evidence="7" id="KW-1185">Reference proteome</keyword>
<dbReference type="Proteomes" id="UP001519287">
    <property type="component" value="Unassembled WGS sequence"/>
</dbReference>
<name>A0ABS4IU36_9BACL</name>
<dbReference type="PANTHER" id="PTHR30246:SF1">
    <property type="entry name" value="2-DEHYDRO-3-DEOXY-6-PHOSPHOGALACTONATE ALDOLASE-RELATED"/>
    <property type="match status" value="1"/>
</dbReference>
<dbReference type="EC" id="4.1.3.42" evidence="6"/>
<evidence type="ECO:0000256" key="1">
    <source>
        <dbReference type="ARBA" id="ARBA00004761"/>
    </source>
</evidence>
<comment type="subunit">
    <text evidence="3">Homotrimer.</text>
</comment>
<dbReference type="EMBL" id="JAGGLB010000007">
    <property type="protein sequence ID" value="MBP1991085.1"/>
    <property type="molecule type" value="Genomic_DNA"/>
</dbReference>
<proteinExistence type="inferred from homology"/>
<dbReference type="Pfam" id="PF01081">
    <property type="entry name" value="Aldolase"/>
    <property type="match status" value="1"/>
</dbReference>
<dbReference type="PROSITE" id="PS00160">
    <property type="entry name" value="ALDOLASE_KDPG_KHG_2"/>
    <property type="match status" value="1"/>
</dbReference>
<dbReference type="InterPro" id="IPR031338">
    <property type="entry name" value="KDPG/KHG_AS_2"/>
</dbReference>
<evidence type="ECO:0000313" key="6">
    <source>
        <dbReference type="EMBL" id="MBP1991085.1"/>
    </source>
</evidence>
<reference evidence="6 7" key="1">
    <citation type="submission" date="2021-03" db="EMBL/GenBank/DDBJ databases">
        <title>Genomic Encyclopedia of Type Strains, Phase IV (KMG-IV): sequencing the most valuable type-strain genomes for metagenomic binning, comparative biology and taxonomic classification.</title>
        <authorList>
            <person name="Goeker M."/>
        </authorList>
    </citation>
    <scope>NUCLEOTIDE SEQUENCE [LARGE SCALE GENOMIC DNA]</scope>
    <source>
        <strain evidence="6 7">DSM 26048</strain>
    </source>
</reference>
<dbReference type="PANTHER" id="PTHR30246">
    <property type="entry name" value="2-KETO-3-DEOXY-6-PHOSPHOGLUCONATE ALDOLASE"/>
    <property type="match status" value="1"/>
</dbReference>
<dbReference type="InterPro" id="IPR013785">
    <property type="entry name" value="Aldolase_TIM"/>
</dbReference>
<comment type="pathway">
    <text evidence="1">Carbohydrate acid metabolism.</text>
</comment>
<accession>A0ABS4IU36</accession>
<dbReference type="InterPro" id="IPR000887">
    <property type="entry name" value="Aldlse_KDPG_KHG"/>
</dbReference>
<dbReference type="RefSeq" id="WP_209971828.1">
    <property type="nucleotide sequence ID" value="NZ_JAGGLB010000007.1"/>
</dbReference>
<organism evidence="6 7">
    <name type="scientific">Paenibacillus eucommiae</name>
    <dbReference type="NCBI Taxonomy" id="1355755"/>
    <lineage>
        <taxon>Bacteria</taxon>
        <taxon>Bacillati</taxon>
        <taxon>Bacillota</taxon>
        <taxon>Bacilli</taxon>
        <taxon>Bacillales</taxon>
        <taxon>Paenibacillaceae</taxon>
        <taxon>Paenibacillus</taxon>
    </lineage>
</organism>
<evidence type="ECO:0000256" key="3">
    <source>
        <dbReference type="ARBA" id="ARBA00011233"/>
    </source>
</evidence>
<evidence type="ECO:0000256" key="2">
    <source>
        <dbReference type="ARBA" id="ARBA00006906"/>
    </source>
</evidence>
<evidence type="ECO:0000256" key="5">
    <source>
        <dbReference type="ARBA" id="ARBA00023277"/>
    </source>
</evidence>
<dbReference type="SUPFAM" id="SSF51569">
    <property type="entry name" value="Aldolase"/>
    <property type="match status" value="1"/>
</dbReference>
<comment type="similarity">
    <text evidence="2">Belongs to the KHG/KDPG aldolase family.</text>
</comment>
<dbReference type="CDD" id="cd00452">
    <property type="entry name" value="KDPG_aldolase"/>
    <property type="match status" value="1"/>
</dbReference>
<dbReference type="GO" id="GO:0008675">
    <property type="term" value="F:2-dehydro-3-deoxy-phosphogluconate aldolase activity"/>
    <property type="evidence" value="ECO:0007669"/>
    <property type="project" value="UniProtKB-EC"/>
</dbReference>
<dbReference type="GO" id="GO:0106009">
    <property type="term" value="F:(4S)-4-hydroxy-2-oxoglutarate aldolase activity"/>
    <property type="evidence" value="ECO:0007669"/>
    <property type="project" value="UniProtKB-EC"/>
</dbReference>
<keyword evidence="5" id="KW-0119">Carbohydrate metabolism</keyword>
<keyword evidence="4 6" id="KW-0456">Lyase</keyword>
<sequence>MRQLQKGSMMSIVRGVDSNEIVPIVAALMDEGIEWLEVSLSEEKQGLDNIKILTETFGDRLRLGVGTVVHKEQADRAIAAGAQYVITPGWERELVRYVKSLGVEIFPGVYSPADMMQAVQEGLQIVKLFPAGSAGVDFIKNLQGPFPHLHIMAVGGINLGNIRSFYEAGCSSFAIGNDLVPRGATQQQIPTIRERAKQYMNILHEKGLNGS</sequence>